<evidence type="ECO:0000256" key="9">
    <source>
        <dbReference type="ARBA" id="ARBA00023027"/>
    </source>
</evidence>
<dbReference type="UniPathway" id="UPA00253">
    <property type="reaction ID" value="UER00332"/>
</dbReference>
<dbReference type="InterPro" id="IPR005248">
    <property type="entry name" value="NadD/NMNAT"/>
</dbReference>
<dbReference type="SUPFAM" id="SSF52374">
    <property type="entry name" value="Nucleotidylyl transferase"/>
    <property type="match status" value="1"/>
</dbReference>
<reference evidence="13 14" key="1">
    <citation type="submission" date="2019-02" db="EMBL/GenBank/DDBJ databases">
        <title>Deep-cultivation of Planctomycetes and their phenomic and genomic characterization uncovers novel biology.</title>
        <authorList>
            <person name="Wiegand S."/>
            <person name="Jogler M."/>
            <person name="Boedeker C."/>
            <person name="Pinto D."/>
            <person name="Vollmers J."/>
            <person name="Rivas-Marin E."/>
            <person name="Kohn T."/>
            <person name="Peeters S.H."/>
            <person name="Heuer A."/>
            <person name="Rast P."/>
            <person name="Oberbeckmann S."/>
            <person name="Bunk B."/>
            <person name="Jeske O."/>
            <person name="Meyerdierks A."/>
            <person name="Storesund J.E."/>
            <person name="Kallscheuer N."/>
            <person name="Luecker S."/>
            <person name="Lage O.M."/>
            <person name="Pohl T."/>
            <person name="Merkel B.J."/>
            <person name="Hornburger P."/>
            <person name="Mueller R.-W."/>
            <person name="Bruemmer F."/>
            <person name="Labrenz M."/>
            <person name="Spormann A.M."/>
            <person name="Op den Camp H."/>
            <person name="Overmann J."/>
            <person name="Amann R."/>
            <person name="Jetten M.S.M."/>
            <person name="Mascher T."/>
            <person name="Medema M.H."/>
            <person name="Devos D.P."/>
            <person name="Kaster A.-K."/>
            <person name="Ovreas L."/>
            <person name="Rohde M."/>
            <person name="Galperin M.Y."/>
            <person name="Jogler C."/>
        </authorList>
    </citation>
    <scope>NUCLEOTIDE SEQUENCE [LARGE SCALE GENOMIC DNA]</scope>
    <source>
        <strain evidence="13 14">Q31a</strain>
    </source>
</reference>
<dbReference type="NCBIfam" id="NF000840">
    <property type="entry name" value="PRK00071.1-3"/>
    <property type="match status" value="1"/>
</dbReference>
<dbReference type="InterPro" id="IPR004821">
    <property type="entry name" value="Cyt_trans-like"/>
</dbReference>
<organism evidence="13 14">
    <name type="scientific">Aureliella helgolandensis</name>
    <dbReference type="NCBI Taxonomy" id="2527968"/>
    <lineage>
        <taxon>Bacteria</taxon>
        <taxon>Pseudomonadati</taxon>
        <taxon>Planctomycetota</taxon>
        <taxon>Planctomycetia</taxon>
        <taxon>Pirellulales</taxon>
        <taxon>Pirellulaceae</taxon>
        <taxon>Aureliella</taxon>
    </lineage>
</organism>
<dbReference type="Proteomes" id="UP000318017">
    <property type="component" value="Chromosome"/>
</dbReference>
<evidence type="ECO:0000256" key="11">
    <source>
        <dbReference type="HAMAP-Rule" id="MF_00244"/>
    </source>
</evidence>
<keyword evidence="7 11" id="KW-0547">Nucleotide-binding</keyword>
<evidence type="ECO:0000313" key="13">
    <source>
        <dbReference type="EMBL" id="QDV27346.1"/>
    </source>
</evidence>
<evidence type="ECO:0000256" key="1">
    <source>
        <dbReference type="ARBA" id="ARBA00002324"/>
    </source>
</evidence>
<comment type="similarity">
    <text evidence="3 11">Belongs to the NadD family.</text>
</comment>
<dbReference type="NCBIfam" id="TIGR00125">
    <property type="entry name" value="cyt_tran_rel"/>
    <property type="match status" value="1"/>
</dbReference>
<dbReference type="Gene3D" id="3.40.50.620">
    <property type="entry name" value="HUPs"/>
    <property type="match status" value="1"/>
</dbReference>
<evidence type="ECO:0000256" key="2">
    <source>
        <dbReference type="ARBA" id="ARBA00005019"/>
    </source>
</evidence>
<keyword evidence="9 11" id="KW-0520">NAD</keyword>
<dbReference type="PANTHER" id="PTHR39321">
    <property type="entry name" value="NICOTINATE-NUCLEOTIDE ADENYLYLTRANSFERASE-RELATED"/>
    <property type="match status" value="1"/>
</dbReference>
<keyword evidence="6 11" id="KW-0548">Nucleotidyltransferase</keyword>
<accession>A0A518GFH1</accession>
<sequence>MSESSNRQRVGIFGGTFDPIHLGHLLLAEVAADSLELDEVRFVPAAISPLKTHQRPIDDKHRLEMVRLAIGGNSRFRVDDREIRRGGTSYTVDTLAELRQENPQTEWYFLMGADSLVDFHSWREPERICQLARVIVLSRGGQAAPDMQLLAPYLPESQRADLASHCLTMPQVDVSSSAIRESLRQSRSVRYQLHPAVAAYIQAQQLYR</sequence>
<evidence type="ECO:0000256" key="10">
    <source>
        <dbReference type="ARBA" id="ARBA00048721"/>
    </source>
</evidence>
<protein>
    <recommendedName>
        <fullName evidence="11">Probable nicotinate-nucleotide adenylyltransferase</fullName>
        <ecNumber evidence="11">2.7.7.18</ecNumber>
    </recommendedName>
    <alternativeName>
        <fullName evidence="11">Deamido-NAD(+) diphosphorylase</fullName>
    </alternativeName>
    <alternativeName>
        <fullName evidence="11">Deamido-NAD(+) pyrophosphorylase</fullName>
    </alternativeName>
    <alternativeName>
        <fullName evidence="11">Nicotinate mononucleotide adenylyltransferase</fullName>
        <shortName evidence="11">NaMN adenylyltransferase</shortName>
    </alternativeName>
</protein>
<dbReference type="RefSeq" id="WP_197355748.1">
    <property type="nucleotide sequence ID" value="NZ_CP036298.1"/>
</dbReference>
<evidence type="ECO:0000256" key="3">
    <source>
        <dbReference type="ARBA" id="ARBA00009014"/>
    </source>
</evidence>
<evidence type="ECO:0000256" key="7">
    <source>
        <dbReference type="ARBA" id="ARBA00022741"/>
    </source>
</evidence>
<evidence type="ECO:0000256" key="5">
    <source>
        <dbReference type="ARBA" id="ARBA00022679"/>
    </source>
</evidence>
<evidence type="ECO:0000256" key="4">
    <source>
        <dbReference type="ARBA" id="ARBA00022642"/>
    </source>
</evidence>
<evidence type="ECO:0000256" key="6">
    <source>
        <dbReference type="ARBA" id="ARBA00022695"/>
    </source>
</evidence>
<evidence type="ECO:0000313" key="14">
    <source>
        <dbReference type="Proteomes" id="UP000318017"/>
    </source>
</evidence>
<dbReference type="InterPro" id="IPR014729">
    <property type="entry name" value="Rossmann-like_a/b/a_fold"/>
</dbReference>
<dbReference type="GO" id="GO:0004515">
    <property type="term" value="F:nicotinate-nucleotide adenylyltransferase activity"/>
    <property type="evidence" value="ECO:0007669"/>
    <property type="project" value="UniProtKB-UniRule"/>
</dbReference>
<comment type="pathway">
    <text evidence="2 11">Cofactor biosynthesis; NAD(+) biosynthesis; deamido-NAD(+) from nicotinate D-ribonucleotide: step 1/1.</text>
</comment>
<proteinExistence type="inferred from homology"/>
<dbReference type="EMBL" id="CP036298">
    <property type="protein sequence ID" value="QDV27346.1"/>
    <property type="molecule type" value="Genomic_DNA"/>
</dbReference>
<keyword evidence="4 11" id="KW-0662">Pyridine nucleotide biosynthesis</keyword>
<comment type="catalytic activity">
    <reaction evidence="10 11">
        <text>nicotinate beta-D-ribonucleotide + ATP + H(+) = deamido-NAD(+) + diphosphate</text>
        <dbReference type="Rhea" id="RHEA:22860"/>
        <dbReference type="ChEBI" id="CHEBI:15378"/>
        <dbReference type="ChEBI" id="CHEBI:30616"/>
        <dbReference type="ChEBI" id="CHEBI:33019"/>
        <dbReference type="ChEBI" id="CHEBI:57502"/>
        <dbReference type="ChEBI" id="CHEBI:58437"/>
        <dbReference type="EC" id="2.7.7.18"/>
    </reaction>
</comment>
<dbReference type="GO" id="GO:0009435">
    <property type="term" value="P:NAD+ biosynthetic process"/>
    <property type="evidence" value="ECO:0007669"/>
    <property type="project" value="UniProtKB-UniRule"/>
</dbReference>
<dbReference type="GO" id="GO:0005524">
    <property type="term" value="F:ATP binding"/>
    <property type="evidence" value="ECO:0007669"/>
    <property type="project" value="UniProtKB-KW"/>
</dbReference>
<dbReference type="EC" id="2.7.7.18" evidence="11"/>
<feature type="domain" description="Cytidyltransferase-like" evidence="12">
    <location>
        <begin position="12"/>
        <end position="181"/>
    </location>
</feature>
<keyword evidence="8 11" id="KW-0067">ATP-binding</keyword>
<dbReference type="NCBIfam" id="TIGR00482">
    <property type="entry name" value="nicotinate (nicotinamide) nucleotide adenylyltransferase"/>
    <property type="match status" value="1"/>
</dbReference>
<dbReference type="AlphaFoldDB" id="A0A518GFH1"/>
<dbReference type="HAMAP" id="MF_00244">
    <property type="entry name" value="NaMN_adenylyltr"/>
    <property type="match status" value="1"/>
</dbReference>
<dbReference type="KEGG" id="ahel:Q31a_57340"/>
<dbReference type="Pfam" id="PF01467">
    <property type="entry name" value="CTP_transf_like"/>
    <property type="match status" value="1"/>
</dbReference>
<comment type="function">
    <text evidence="1 11">Catalyzes the reversible adenylation of nicotinate mononucleotide (NaMN) to nicotinic acid adenine dinucleotide (NaAD).</text>
</comment>
<evidence type="ECO:0000256" key="8">
    <source>
        <dbReference type="ARBA" id="ARBA00022840"/>
    </source>
</evidence>
<evidence type="ECO:0000259" key="12">
    <source>
        <dbReference type="Pfam" id="PF01467"/>
    </source>
</evidence>
<gene>
    <name evidence="11 13" type="primary">nadD</name>
    <name evidence="13" type="ORF">Q31a_57340</name>
</gene>
<keyword evidence="14" id="KW-1185">Reference proteome</keyword>
<keyword evidence="5 11" id="KW-0808">Transferase</keyword>
<dbReference type="PANTHER" id="PTHR39321:SF3">
    <property type="entry name" value="PHOSPHOPANTETHEINE ADENYLYLTRANSFERASE"/>
    <property type="match status" value="1"/>
</dbReference>
<name>A0A518GFH1_9BACT</name>
<dbReference type="CDD" id="cd02165">
    <property type="entry name" value="NMNAT"/>
    <property type="match status" value="1"/>
</dbReference>